<dbReference type="EMBL" id="CP025612">
    <property type="protein sequence ID" value="AUN32110.1"/>
    <property type="molecule type" value="Genomic_DNA"/>
</dbReference>
<dbReference type="Proteomes" id="UP000234752">
    <property type="component" value="Chromosome eg_2"/>
</dbReference>
<keyword evidence="3" id="KW-1185">Reference proteome</keyword>
<organism evidence="2 3">
    <name type="scientific">Niveispirillum cyanobacteriorum</name>
    <dbReference type="NCBI Taxonomy" id="1612173"/>
    <lineage>
        <taxon>Bacteria</taxon>
        <taxon>Pseudomonadati</taxon>
        <taxon>Pseudomonadota</taxon>
        <taxon>Alphaproteobacteria</taxon>
        <taxon>Rhodospirillales</taxon>
        <taxon>Azospirillaceae</taxon>
        <taxon>Niveispirillum</taxon>
    </lineage>
</organism>
<accession>A0A2K9NG64</accession>
<dbReference type="AlphaFoldDB" id="A0A2K9NG64"/>
<feature type="transmembrane region" description="Helical" evidence="1">
    <location>
        <begin position="106"/>
        <end position="123"/>
    </location>
</feature>
<sequence>MMGDGDMAGSAGALGADIGLSLRREVDAMVRYILGNGTSMPADVIARLSILDGDAPPPLADLAKLHNQLASLVAPASPRTIRLLADDPFAGRFWSSFGPLPNIRRLLLAAIFFLACFIMASLSEHINATTIRQDIYTIDSDHLLHVLIFLMSAAGLGACFNALSTAYWFIQAGTYDPRLDSSYWIRIVLGIIAGLLISQLVPLGGPETLDAQGNATGGSSATLGKPLLALLGGYSASMVNSVLQRLVETVQAMFKGGAADTAAANDAIARAKADQRVEQHKLSMAGDLVALHQAIKDGASADRLMELAGGLVKQVVPAHPASPPPPPPASGV</sequence>
<dbReference type="RefSeq" id="WP_102113660.1">
    <property type="nucleotide sequence ID" value="NZ_BMGN01000006.1"/>
</dbReference>
<reference evidence="2 3" key="1">
    <citation type="submission" date="2017-12" db="EMBL/GenBank/DDBJ databases">
        <title>Genomes of bacteria within cyanobacterial aggregates.</title>
        <authorList>
            <person name="Cai H."/>
        </authorList>
    </citation>
    <scope>NUCLEOTIDE SEQUENCE [LARGE SCALE GENOMIC DNA]</scope>
    <source>
        <strain evidence="2 3">TH16</strain>
    </source>
</reference>
<dbReference type="KEGG" id="ncb:C0V82_16980"/>
<feature type="transmembrane region" description="Helical" evidence="1">
    <location>
        <begin position="143"/>
        <end position="170"/>
    </location>
</feature>
<evidence type="ECO:0000313" key="2">
    <source>
        <dbReference type="EMBL" id="AUN32110.1"/>
    </source>
</evidence>
<keyword evidence="1" id="KW-1133">Transmembrane helix</keyword>
<protein>
    <submittedName>
        <fullName evidence="2">Uncharacterized protein</fullName>
    </submittedName>
</protein>
<dbReference type="OrthoDB" id="982725at2"/>
<gene>
    <name evidence="2" type="ORF">C0V82_16980</name>
</gene>
<keyword evidence="1" id="KW-0812">Transmembrane</keyword>
<name>A0A2K9NG64_9PROT</name>
<proteinExistence type="predicted"/>
<feature type="transmembrane region" description="Helical" evidence="1">
    <location>
        <begin position="223"/>
        <end position="243"/>
    </location>
</feature>
<evidence type="ECO:0000256" key="1">
    <source>
        <dbReference type="SAM" id="Phobius"/>
    </source>
</evidence>
<keyword evidence="1" id="KW-0472">Membrane</keyword>
<feature type="transmembrane region" description="Helical" evidence="1">
    <location>
        <begin position="182"/>
        <end position="203"/>
    </location>
</feature>
<evidence type="ECO:0000313" key="3">
    <source>
        <dbReference type="Proteomes" id="UP000234752"/>
    </source>
</evidence>